<sequence length="228" mass="22068">MWVGKVALVAAVWLVASGAGAQARGLASTPVGGAGLTVDFYGALDLGAQGVAESTIGGAGHIDGDVNLKVAKGSSITYGSVFTGGRVLLLGGVRLAKGGDSVLISGMSVSMTSGVITAKVGGQAGVRVGEINSMAAVGAVKRAGSTVITLKLADGGISLDGDFAAAVNSELGTSLSTGTANGATLDIDVDLVRGHAPAADLLAVLGLDADLGLAELLALDVNTVVDLG</sequence>
<keyword evidence="1" id="KW-0732">Signal</keyword>
<dbReference type="Proteomes" id="UP001165042">
    <property type="component" value="Unassembled WGS sequence"/>
</dbReference>
<comment type="caution">
    <text evidence="2">The sequence shown here is derived from an EMBL/GenBank/DDBJ whole genome shotgun (WGS) entry which is preliminary data.</text>
</comment>
<dbReference type="EMBL" id="BSSD01000002">
    <property type="protein sequence ID" value="GLW91137.1"/>
    <property type="molecule type" value="Genomic_DNA"/>
</dbReference>
<dbReference type="AlphaFoldDB" id="A0A9W6QKC2"/>
<protein>
    <submittedName>
        <fullName evidence="2">Uncharacterized protein</fullName>
    </submittedName>
</protein>
<reference evidence="2" key="1">
    <citation type="submission" date="2023-02" db="EMBL/GenBank/DDBJ databases">
        <title>Actinokineospora globicatena NBRC 15670.</title>
        <authorList>
            <person name="Ichikawa N."/>
            <person name="Sato H."/>
            <person name="Tonouchi N."/>
        </authorList>
    </citation>
    <scope>NUCLEOTIDE SEQUENCE</scope>
    <source>
        <strain evidence="2">NBRC 15670</strain>
    </source>
</reference>
<evidence type="ECO:0000313" key="3">
    <source>
        <dbReference type="Proteomes" id="UP001165042"/>
    </source>
</evidence>
<keyword evidence="3" id="KW-1185">Reference proteome</keyword>
<proteinExistence type="predicted"/>
<feature type="signal peptide" evidence="1">
    <location>
        <begin position="1"/>
        <end position="21"/>
    </location>
</feature>
<gene>
    <name evidence="2" type="ORF">Aglo03_19530</name>
</gene>
<evidence type="ECO:0000313" key="2">
    <source>
        <dbReference type="EMBL" id="GLW91137.1"/>
    </source>
</evidence>
<accession>A0A9W6QKC2</accession>
<organism evidence="2 3">
    <name type="scientific">Actinokineospora globicatena</name>
    <dbReference type="NCBI Taxonomy" id="103729"/>
    <lineage>
        <taxon>Bacteria</taxon>
        <taxon>Bacillati</taxon>
        <taxon>Actinomycetota</taxon>
        <taxon>Actinomycetes</taxon>
        <taxon>Pseudonocardiales</taxon>
        <taxon>Pseudonocardiaceae</taxon>
        <taxon>Actinokineospora</taxon>
    </lineage>
</organism>
<feature type="chain" id="PRO_5040762501" evidence="1">
    <location>
        <begin position="22"/>
        <end position="228"/>
    </location>
</feature>
<evidence type="ECO:0000256" key="1">
    <source>
        <dbReference type="SAM" id="SignalP"/>
    </source>
</evidence>
<name>A0A9W6QKC2_9PSEU</name>